<accession>A0ABW4F1L3</accession>
<keyword evidence="2" id="KW-0804">Transcription</keyword>
<dbReference type="Pfam" id="PF16925">
    <property type="entry name" value="TetR_C_13"/>
    <property type="match status" value="1"/>
</dbReference>
<feature type="region of interest" description="Disordered" evidence="3">
    <location>
        <begin position="52"/>
        <end position="81"/>
    </location>
</feature>
<evidence type="ECO:0000313" key="6">
    <source>
        <dbReference type="Proteomes" id="UP001597114"/>
    </source>
</evidence>
<reference evidence="6" key="1">
    <citation type="journal article" date="2019" name="Int. J. Syst. Evol. Microbiol.">
        <title>The Global Catalogue of Microorganisms (GCM) 10K type strain sequencing project: providing services to taxonomists for standard genome sequencing and annotation.</title>
        <authorList>
            <consortium name="The Broad Institute Genomics Platform"/>
            <consortium name="The Broad Institute Genome Sequencing Center for Infectious Disease"/>
            <person name="Wu L."/>
            <person name="Ma J."/>
        </authorList>
    </citation>
    <scope>NUCLEOTIDE SEQUENCE [LARGE SCALE GENOMIC DNA]</scope>
    <source>
        <strain evidence="6">CCM 7043</strain>
    </source>
</reference>
<proteinExistence type="predicted"/>
<dbReference type="Gene3D" id="1.10.357.10">
    <property type="entry name" value="Tetracycline Repressor, domain 2"/>
    <property type="match status" value="1"/>
</dbReference>
<evidence type="ECO:0000256" key="1">
    <source>
        <dbReference type="ARBA" id="ARBA00023015"/>
    </source>
</evidence>
<dbReference type="InterPro" id="IPR011075">
    <property type="entry name" value="TetR_C"/>
</dbReference>
<organism evidence="5 6">
    <name type="scientific">Pseudonocardia yunnanensis</name>
    <dbReference type="NCBI Taxonomy" id="58107"/>
    <lineage>
        <taxon>Bacteria</taxon>
        <taxon>Bacillati</taxon>
        <taxon>Actinomycetota</taxon>
        <taxon>Actinomycetes</taxon>
        <taxon>Pseudonocardiales</taxon>
        <taxon>Pseudonocardiaceae</taxon>
        <taxon>Pseudonocardia</taxon>
    </lineage>
</organism>
<dbReference type="SUPFAM" id="SSF48498">
    <property type="entry name" value="Tetracyclin repressor-like, C-terminal domain"/>
    <property type="match status" value="1"/>
</dbReference>
<feature type="domain" description="Tetracyclin repressor-like C-terminal" evidence="4">
    <location>
        <begin position="3"/>
        <end position="49"/>
    </location>
</feature>
<evidence type="ECO:0000313" key="5">
    <source>
        <dbReference type="EMBL" id="MFD1521406.1"/>
    </source>
</evidence>
<protein>
    <submittedName>
        <fullName evidence="5">TetR family transcriptional regulator C-terminal domain-containing protein</fullName>
    </submittedName>
</protein>
<evidence type="ECO:0000259" key="4">
    <source>
        <dbReference type="Pfam" id="PF16925"/>
    </source>
</evidence>
<evidence type="ECO:0000256" key="2">
    <source>
        <dbReference type="ARBA" id="ARBA00023163"/>
    </source>
</evidence>
<dbReference type="InterPro" id="IPR036271">
    <property type="entry name" value="Tet_transcr_reg_TetR-rel_C_sf"/>
</dbReference>
<comment type="caution">
    <text evidence="5">The sequence shown here is derived from an EMBL/GenBank/DDBJ whole genome shotgun (WGS) entry which is preliminary data.</text>
</comment>
<sequence>MCDTRPGPIHDMVVQAFAAWQRQLSEDVSQALAAGELAAATDPEQVAFARHLHESQPGRASLRGHNRRGAGPAGGRPRAGR</sequence>
<keyword evidence="6" id="KW-1185">Reference proteome</keyword>
<gene>
    <name evidence="5" type="ORF">ACFSJD_28170</name>
</gene>
<evidence type="ECO:0000256" key="3">
    <source>
        <dbReference type="SAM" id="MobiDB-lite"/>
    </source>
</evidence>
<keyword evidence="1" id="KW-0805">Transcription regulation</keyword>
<dbReference type="RefSeq" id="WP_425566971.1">
    <property type="nucleotide sequence ID" value="NZ_BAAAUS010000025.1"/>
</dbReference>
<dbReference type="EMBL" id="JBHUCO010000034">
    <property type="protein sequence ID" value="MFD1521406.1"/>
    <property type="molecule type" value="Genomic_DNA"/>
</dbReference>
<name>A0ABW4F1L3_9PSEU</name>
<dbReference type="Proteomes" id="UP001597114">
    <property type="component" value="Unassembled WGS sequence"/>
</dbReference>